<sequence length="117" mass="12791">MKDTKKNASVEDALMEQLRYGGFDKQNLAELVKVAASIHKGGLEHLRGFPLGKPPVVDGLRLSGDVSLDAIGPLLQQILPKTPRLSGLRLFPKGIPWPEVYHVDVDLGAPVQQQRGF</sequence>
<dbReference type="EMBL" id="JARYGX010000003">
    <property type="protein sequence ID" value="MDH7451683.1"/>
    <property type="molecule type" value="Genomic_DNA"/>
</dbReference>
<name>A0ABT6MMP6_9GAMM</name>
<reference evidence="1" key="1">
    <citation type="journal article" date="2007" name="Int. J. Syst. Evol. Microbiol.">
        <title>Luteimonas composti sp. nov., a moderately thermophilic bacterium isolated from food waste.</title>
        <authorList>
            <person name="Young C.C."/>
            <person name="Kampfer P."/>
            <person name="Chen W.M."/>
            <person name="Yen W.S."/>
            <person name="Arun A.B."/>
            <person name="Lai W.A."/>
            <person name="Shen F.T."/>
            <person name="Rekha P.D."/>
            <person name="Lin K.Y."/>
            <person name="Chou J.H."/>
        </authorList>
    </citation>
    <scope>NUCLEOTIDE SEQUENCE</scope>
    <source>
        <strain evidence="1">CC-YY355</strain>
    </source>
</reference>
<dbReference type="RefSeq" id="WP_280940885.1">
    <property type="nucleotide sequence ID" value="NZ_JARYGX010000003.1"/>
</dbReference>
<protein>
    <submittedName>
        <fullName evidence="1">Uncharacterized protein</fullName>
    </submittedName>
</protein>
<evidence type="ECO:0000313" key="1">
    <source>
        <dbReference type="EMBL" id="MDH7451683.1"/>
    </source>
</evidence>
<reference evidence="1" key="2">
    <citation type="submission" date="2023-04" db="EMBL/GenBank/DDBJ databases">
        <authorList>
            <person name="Sun J.-Q."/>
        </authorList>
    </citation>
    <scope>NUCLEOTIDE SEQUENCE</scope>
    <source>
        <strain evidence="1">CC-YY355</strain>
    </source>
</reference>
<accession>A0ABT6MMP6</accession>
<dbReference type="Proteomes" id="UP001160550">
    <property type="component" value="Unassembled WGS sequence"/>
</dbReference>
<proteinExistence type="predicted"/>
<comment type="caution">
    <text evidence="1">The sequence shown here is derived from an EMBL/GenBank/DDBJ whole genome shotgun (WGS) entry which is preliminary data.</text>
</comment>
<organism evidence="1 2">
    <name type="scientific">Luteimonas composti</name>
    <dbReference type="NCBI Taxonomy" id="398257"/>
    <lineage>
        <taxon>Bacteria</taxon>
        <taxon>Pseudomonadati</taxon>
        <taxon>Pseudomonadota</taxon>
        <taxon>Gammaproteobacteria</taxon>
        <taxon>Lysobacterales</taxon>
        <taxon>Lysobacteraceae</taxon>
        <taxon>Luteimonas</taxon>
    </lineage>
</organism>
<gene>
    <name evidence="1" type="ORF">QF205_01130</name>
</gene>
<evidence type="ECO:0000313" key="2">
    <source>
        <dbReference type="Proteomes" id="UP001160550"/>
    </source>
</evidence>
<keyword evidence="2" id="KW-1185">Reference proteome</keyword>